<name>A0A820JU57_9BILA</name>
<accession>A0A820JU57</accession>
<evidence type="ECO:0000313" key="1">
    <source>
        <dbReference type="EMBL" id="CAF4331285.1"/>
    </source>
</evidence>
<dbReference type="AlphaFoldDB" id="A0A820JU57"/>
<feature type="non-terminal residue" evidence="1">
    <location>
        <position position="47"/>
    </location>
</feature>
<organism evidence="1 2">
    <name type="scientific">Rotaria sordida</name>
    <dbReference type="NCBI Taxonomy" id="392033"/>
    <lineage>
        <taxon>Eukaryota</taxon>
        <taxon>Metazoa</taxon>
        <taxon>Spiralia</taxon>
        <taxon>Gnathifera</taxon>
        <taxon>Rotifera</taxon>
        <taxon>Eurotatoria</taxon>
        <taxon>Bdelloidea</taxon>
        <taxon>Philodinida</taxon>
        <taxon>Philodinidae</taxon>
        <taxon>Rotaria</taxon>
    </lineage>
</organism>
<dbReference type="EMBL" id="CAJOAX010056898">
    <property type="protein sequence ID" value="CAF4331285.1"/>
    <property type="molecule type" value="Genomic_DNA"/>
</dbReference>
<sequence length="47" mass="5285">MSNRSNLIVRKIPEYEKESPGIINSSTSLRKTSATIPLLSDYDYQAP</sequence>
<proteinExistence type="predicted"/>
<protein>
    <submittedName>
        <fullName evidence="1">Uncharacterized protein</fullName>
    </submittedName>
</protein>
<evidence type="ECO:0000313" key="2">
    <source>
        <dbReference type="Proteomes" id="UP000663823"/>
    </source>
</evidence>
<comment type="caution">
    <text evidence="1">The sequence shown here is derived from an EMBL/GenBank/DDBJ whole genome shotgun (WGS) entry which is preliminary data.</text>
</comment>
<gene>
    <name evidence="1" type="ORF">OTI717_LOCUS42972</name>
</gene>
<reference evidence="1" key="1">
    <citation type="submission" date="2021-02" db="EMBL/GenBank/DDBJ databases">
        <authorList>
            <person name="Nowell W R."/>
        </authorList>
    </citation>
    <scope>NUCLEOTIDE SEQUENCE</scope>
</reference>
<dbReference type="Proteomes" id="UP000663823">
    <property type="component" value="Unassembled WGS sequence"/>
</dbReference>